<reference evidence="2" key="1">
    <citation type="submission" date="2024-02" db="UniProtKB">
        <authorList>
            <consortium name="WormBaseParasite"/>
        </authorList>
    </citation>
    <scope>IDENTIFICATION</scope>
</reference>
<name>A0AAF3JAL6_9BILA</name>
<proteinExistence type="predicted"/>
<dbReference type="AlphaFoldDB" id="A0AAF3JAL6"/>
<keyword evidence="1" id="KW-1185">Reference proteome</keyword>
<sequence length="257" mass="30463">MHLDHVDSREIWKDKREKFEFLPRVQSVANFELKSRFDLAREFLEDFSVKILKKCHLNLSFMDLQEESLKSELKRFLSKQSFTNCRNIAWSGFQANFFESLSQTNVEFIQISCLTIGQFQKTVKNLVRNGIPSKHPIAKIKIFGPHTHLDDKYLAFEEIREIFLGLPEVESEDGLTMDCFEENRDLLDNFINERELRVALDAEMYNEVHKIEAIFRRKLDSEDIFCYFGLIFRYTAMAVNPNFQAEFRMENVKSKKM</sequence>
<dbReference type="WBParaSite" id="MBELARI_LOCUS6744">
    <property type="protein sequence ID" value="MBELARI_LOCUS6744"/>
    <property type="gene ID" value="MBELARI_LOCUS6744"/>
</dbReference>
<evidence type="ECO:0000313" key="1">
    <source>
        <dbReference type="Proteomes" id="UP000887575"/>
    </source>
</evidence>
<organism evidence="1 2">
    <name type="scientific">Mesorhabditis belari</name>
    <dbReference type="NCBI Taxonomy" id="2138241"/>
    <lineage>
        <taxon>Eukaryota</taxon>
        <taxon>Metazoa</taxon>
        <taxon>Ecdysozoa</taxon>
        <taxon>Nematoda</taxon>
        <taxon>Chromadorea</taxon>
        <taxon>Rhabditida</taxon>
        <taxon>Rhabditina</taxon>
        <taxon>Rhabditomorpha</taxon>
        <taxon>Rhabditoidea</taxon>
        <taxon>Rhabditidae</taxon>
        <taxon>Mesorhabditinae</taxon>
        <taxon>Mesorhabditis</taxon>
    </lineage>
</organism>
<accession>A0AAF3JAL6</accession>
<protein>
    <submittedName>
        <fullName evidence="2">FTH domain-containing protein</fullName>
    </submittedName>
</protein>
<evidence type="ECO:0000313" key="2">
    <source>
        <dbReference type="WBParaSite" id="MBELARI_LOCUS6744"/>
    </source>
</evidence>
<dbReference type="Proteomes" id="UP000887575">
    <property type="component" value="Unassembled WGS sequence"/>
</dbReference>